<dbReference type="PANTHER" id="PTHR33327">
    <property type="entry name" value="ENDONUCLEASE"/>
    <property type="match status" value="1"/>
</dbReference>
<accession>A0A4Y2A113</accession>
<sequence>MIPFPKFSSRLTEKLFFETIFETEHLQFGNNLSADTGKAQKELRSTDPHSKLKEEVIARCGESKSQEIRLLAGEQLGDRKPSELFRVMQRRSESHNVADSLLLQLPPNMQSVLASIEPLTAEKFSELAERILEVTPVQVSSVSKSSSGRF</sequence>
<dbReference type="PANTHER" id="PTHR33327:SF3">
    <property type="entry name" value="RNA-DIRECTED DNA POLYMERASE"/>
    <property type="match status" value="1"/>
</dbReference>
<gene>
    <name evidence="1" type="ORF">AVEN_127966_1</name>
</gene>
<reference evidence="1 2" key="1">
    <citation type="journal article" date="2019" name="Sci. Rep.">
        <title>Orb-weaving spider Araneus ventricosus genome elucidates the spidroin gene catalogue.</title>
        <authorList>
            <person name="Kono N."/>
            <person name="Nakamura H."/>
            <person name="Ohtoshi R."/>
            <person name="Moran D.A.P."/>
            <person name="Shinohara A."/>
            <person name="Yoshida Y."/>
            <person name="Fujiwara M."/>
            <person name="Mori M."/>
            <person name="Tomita M."/>
            <person name="Arakawa K."/>
        </authorList>
    </citation>
    <scope>NUCLEOTIDE SEQUENCE [LARGE SCALE GENOMIC DNA]</scope>
</reference>
<comment type="caution">
    <text evidence="1">The sequence shown here is derived from an EMBL/GenBank/DDBJ whole genome shotgun (WGS) entry which is preliminary data.</text>
</comment>
<protein>
    <submittedName>
        <fullName evidence="1">Uncharacterized protein</fullName>
    </submittedName>
</protein>
<dbReference type="EMBL" id="BGPR01000002">
    <property type="protein sequence ID" value="GBL72734.1"/>
    <property type="molecule type" value="Genomic_DNA"/>
</dbReference>
<keyword evidence="2" id="KW-1185">Reference proteome</keyword>
<evidence type="ECO:0000313" key="1">
    <source>
        <dbReference type="EMBL" id="GBL72734.1"/>
    </source>
</evidence>
<proteinExistence type="predicted"/>
<evidence type="ECO:0000313" key="2">
    <source>
        <dbReference type="Proteomes" id="UP000499080"/>
    </source>
</evidence>
<dbReference type="Proteomes" id="UP000499080">
    <property type="component" value="Unassembled WGS sequence"/>
</dbReference>
<organism evidence="1 2">
    <name type="scientific">Araneus ventricosus</name>
    <name type="common">Orbweaver spider</name>
    <name type="synonym">Epeira ventricosa</name>
    <dbReference type="NCBI Taxonomy" id="182803"/>
    <lineage>
        <taxon>Eukaryota</taxon>
        <taxon>Metazoa</taxon>
        <taxon>Ecdysozoa</taxon>
        <taxon>Arthropoda</taxon>
        <taxon>Chelicerata</taxon>
        <taxon>Arachnida</taxon>
        <taxon>Araneae</taxon>
        <taxon>Araneomorphae</taxon>
        <taxon>Entelegynae</taxon>
        <taxon>Araneoidea</taxon>
        <taxon>Araneidae</taxon>
        <taxon>Araneus</taxon>
    </lineage>
</organism>
<dbReference type="OrthoDB" id="6423908at2759"/>
<dbReference type="AlphaFoldDB" id="A0A4Y2A113"/>
<name>A0A4Y2A113_ARAVE</name>